<sequence>MAAKRAIPCSAAAMVLALGALTTKQPCSVATARSTLLVPMPALPTTLSLPADDSNTSRLTFIPLRTIIASQSEILVQSSSGLRL</sequence>
<evidence type="ECO:0008006" key="4">
    <source>
        <dbReference type="Google" id="ProtNLM"/>
    </source>
</evidence>
<evidence type="ECO:0000313" key="3">
    <source>
        <dbReference type="Proteomes" id="UP000237347"/>
    </source>
</evidence>
<evidence type="ECO:0000313" key="2">
    <source>
        <dbReference type="EMBL" id="KAK7839298.1"/>
    </source>
</evidence>
<accession>A0AAW0KIL2</accession>
<dbReference type="EMBL" id="PKMF04000286">
    <property type="protein sequence ID" value="KAK7839298.1"/>
    <property type="molecule type" value="Genomic_DNA"/>
</dbReference>
<dbReference type="AlphaFoldDB" id="A0AAW0KIL2"/>
<feature type="signal peptide" evidence="1">
    <location>
        <begin position="1"/>
        <end position="17"/>
    </location>
</feature>
<evidence type="ECO:0000256" key="1">
    <source>
        <dbReference type="SAM" id="SignalP"/>
    </source>
</evidence>
<gene>
    <name evidence="2" type="ORF">CFP56_018163</name>
</gene>
<name>A0AAW0KIL2_QUESU</name>
<proteinExistence type="predicted"/>
<protein>
    <recommendedName>
        <fullName evidence="4">Secreted protein</fullName>
    </recommendedName>
</protein>
<dbReference type="Proteomes" id="UP000237347">
    <property type="component" value="Unassembled WGS sequence"/>
</dbReference>
<comment type="caution">
    <text evidence="2">The sequence shown here is derived from an EMBL/GenBank/DDBJ whole genome shotgun (WGS) entry which is preliminary data.</text>
</comment>
<keyword evidence="3" id="KW-1185">Reference proteome</keyword>
<feature type="chain" id="PRO_5043642803" description="Secreted protein" evidence="1">
    <location>
        <begin position="18"/>
        <end position="84"/>
    </location>
</feature>
<reference evidence="2 3" key="1">
    <citation type="journal article" date="2018" name="Sci. Data">
        <title>The draft genome sequence of cork oak.</title>
        <authorList>
            <person name="Ramos A.M."/>
            <person name="Usie A."/>
            <person name="Barbosa P."/>
            <person name="Barros P.M."/>
            <person name="Capote T."/>
            <person name="Chaves I."/>
            <person name="Simoes F."/>
            <person name="Abreu I."/>
            <person name="Carrasquinho I."/>
            <person name="Faro C."/>
            <person name="Guimaraes J.B."/>
            <person name="Mendonca D."/>
            <person name="Nobrega F."/>
            <person name="Rodrigues L."/>
            <person name="Saibo N.J.M."/>
            <person name="Varela M.C."/>
            <person name="Egas C."/>
            <person name="Matos J."/>
            <person name="Miguel C.M."/>
            <person name="Oliveira M.M."/>
            <person name="Ricardo C.P."/>
            <person name="Goncalves S."/>
        </authorList>
    </citation>
    <scope>NUCLEOTIDE SEQUENCE [LARGE SCALE GENOMIC DNA]</scope>
    <source>
        <strain evidence="3">cv. HL8</strain>
    </source>
</reference>
<keyword evidence="1" id="KW-0732">Signal</keyword>
<organism evidence="2 3">
    <name type="scientific">Quercus suber</name>
    <name type="common">Cork oak</name>
    <dbReference type="NCBI Taxonomy" id="58331"/>
    <lineage>
        <taxon>Eukaryota</taxon>
        <taxon>Viridiplantae</taxon>
        <taxon>Streptophyta</taxon>
        <taxon>Embryophyta</taxon>
        <taxon>Tracheophyta</taxon>
        <taxon>Spermatophyta</taxon>
        <taxon>Magnoliopsida</taxon>
        <taxon>eudicotyledons</taxon>
        <taxon>Gunneridae</taxon>
        <taxon>Pentapetalae</taxon>
        <taxon>rosids</taxon>
        <taxon>fabids</taxon>
        <taxon>Fagales</taxon>
        <taxon>Fagaceae</taxon>
        <taxon>Quercus</taxon>
    </lineage>
</organism>